<dbReference type="InterPro" id="IPR043128">
    <property type="entry name" value="Rev_trsase/Diguanyl_cyclase"/>
</dbReference>
<dbReference type="Pfam" id="PF00990">
    <property type="entry name" value="GGDEF"/>
    <property type="match status" value="1"/>
</dbReference>
<organism evidence="5 6">
    <name type="scientific">Azoarcus indigens</name>
    <dbReference type="NCBI Taxonomy" id="29545"/>
    <lineage>
        <taxon>Bacteria</taxon>
        <taxon>Pseudomonadati</taxon>
        <taxon>Pseudomonadota</taxon>
        <taxon>Betaproteobacteria</taxon>
        <taxon>Rhodocyclales</taxon>
        <taxon>Zoogloeaceae</taxon>
        <taxon>Azoarcus</taxon>
    </lineage>
</organism>
<proteinExistence type="predicted"/>
<reference evidence="5 6" key="1">
    <citation type="submission" date="2019-03" db="EMBL/GenBank/DDBJ databases">
        <title>Genomic Encyclopedia of Type Strains, Phase IV (KMG-IV): sequencing the most valuable type-strain genomes for metagenomic binning, comparative biology and taxonomic classification.</title>
        <authorList>
            <person name="Goeker M."/>
        </authorList>
    </citation>
    <scope>NUCLEOTIDE SEQUENCE [LARGE SCALE GENOMIC DNA]</scope>
    <source>
        <strain evidence="5 6">DSM 12121</strain>
    </source>
</reference>
<feature type="transmembrane region" description="Helical" evidence="3">
    <location>
        <begin position="6"/>
        <end position="29"/>
    </location>
</feature>
<dbReference type="InterPro" id="IPR029787">
    <property type="entry name" value="Nucleotide_cyclase"/>
</dbReference>
<keyword evidence="3" id="KW-0812">Transmembrane</keyword>
<dbReference type="SUPFAM" id="SSF55073">
    <property type="entry name" value="Nucleotide cyclase"/>
    <property type="match status" value="1"/>
</dbReference>
<name>A0A4R6E604_9RHOO</name>
<evidence type="ECO:0000256" key="3">
    <source>
        <dbReference type="SAM" id="Phobius"/>
    </source>
</evidence>
<dbReference type="FunFam" id="3.30.70.270:FF:000001">
    <property type="entry name" value="Diguanylate cyclase domain protein"/>
    <property type="match status" value="1"/>
</dbReference>
<dbReference type="GO" id="GO:0052621">
    <property type="term" value="F:diguanylate cyclase activity"/>
    <property type="evidence" value="ECO:0007669"/>
    <property type="project" value="UniProtKB-EC"/>
</dbReference>
<dbReference type="PANTHER" id="PTHR45138">
    <property type="entry name" value="REGULATORY COMPONENTS OF SENSORY TRANSDUCTION SYSTEM"/>
    <property type="match status" value="1"/>
</dbReference>
<dbReference type="Gene3D" id="3.30.70.270">
    <property type="match status" value="1"/>
</dbReference>
<comment type="catalytic activity">
    <reaction evidence="2">
        <text>2 GTP = 3',3'-c-di-GMP + 2 diphosphate</text>
        <dbReference type="Rhea" id="RHEA:24898"/>
        <dbReference type="ChEBI" id="CHEBI:33019"/>
        <dbReference type="ChEBI" id="CHEBI:37565"/>
        <dbReference type="ChEBI" id="CHEBI:58805"/>
        <dbReference type="EC" id="2.7.7.65"/>
    </reaction>
</comment>
<dbReference type="EC" id="2.7.7.65" evidence="1"/>
<evidence type="ECO:0000313" key="6">
    <source>
        <dbReference type="Proteomes" id="UP000295129"/>
    </source>
</evidence>
<feature type="transmembrane region" description="Helical" evidence="3">
    <location>
        <begin position="151"/>
        <end position="174"/>
    </location>
</feature>
<keyword evidence="3" id="KW-0472">Membrane</keyword>
<keyword evidence="3" id="KW-1133">Transmembrane helix</keyword>
<accession>A0A4R6E604</accession>
<evidence type="ECO:0000256" key="2">
    <source>
        <dbReference type="ARBA" id="ARBA00034247"/>
    </source>
</evidence>
<dbReference type="CDD" id="cd01949">
    <property type="entry name" value="GGDEF"/>
    <property type="match status" value="1"/>
</dbReference>
<evidence type="ECO:0000259" key="4">
    <source>
        <dbReference type="PROSITE" id="PS50887"/>
    </source>
</evidence>
<dbReference type="SMART" id="SM00267">
    <property type="entry name" value="GGDEF"/>
    <property type="match status" value="1"/>
</dbReference>
<dbReference type="RefSeq" id="WP_133589848.1">
    <property type="nucleotide sequence ID" value="NZ_SNVV01000005.1"/>
</dbReference>
<dbReference type="OrthoDB" id="9813903at2"/>
<gene>
    <name evidence="5" type="ORF">C7389_1053</name>
</gene>
<feature type="transmembrane region" description="Helical" evidence="3">
    <location>
        <begin position="34"/>
        <end position="54"/>
    </location>
</feature>
<dbReference type="Proteomes" id="UP000295129">
    <property type="component" value="Unassembled WGS sequence"/>
</dbReference>
<dbReference type="InterPro" id="IPR050469">
    <property type="entry name" value="Diguanylate_Cyclase"/>
</dbReference>
<feature type="transmembrane region" description="Helical" evidence="3">
    <location>
        <begin position="186"/>
        <end position="211"/>
    </location>
</feature>
<comment type="caution">
    <text evidence="5">The sequence shown here is derived from an EMBL/GenBank/DDBJ whole genome shotgun (WGS) entry which is preliminary data.</text>
</comment>
<feature type="transmembrane region" description="Helical" evidence="3">
    <location>
        <begin position="60"/>
        <end position="79"/>
    </location>
</feature>
<dbReference type="PANTHER" id="PTHR45138:SF9">
    <property type="entry name" value="DIGUANYLATE CYCLASE DGCM-RELATED"/>
    <property type="match status" value="1"/>
</dbReference>
<evidence type="ECO:0000313" key="5">
    <source>
        <dbReference type="EMBL" id="TDN53330.1"/>
    </source>
</evidence>
<dbReference type="PROSITE" id="PS50887">
    <property type="entry name" value="GGDEF"/>
    <property type="match status" value="1"/>
</dbReference>
<keyword evidence="6" id="KW-1185">Reference proteome</keyword>
<dbReference type="EMBL" id="SNVV01000005">
    <property type="protein sequence ID" value="TDN53330.1"/>
    <property type="molecule type" value="Genomic_DNA"/>
</dbReference>
<feature type="domain" description="GGDEF" evidence="4">
    <location>
        <begin position="250"/>
        <end position="380"/>
    </location>
</feature>
<feature type="transmembrane region" description="Helical" evidence="3">
    <location>
        <begin position="91"/>
        <end position="109"/>
    </location>
</feature>
<dbReference type="NCBIfam" id="TIGR00254">
    <property type="entry name" value="GGDEF"/>
    <property type="match status" value="1"/>
</dbReference>
<sequence length="392" mass="42775">MHSSPYFELIVPIGFGLLGIVLLACWGVLRQQRFLPWMAAGYVLPALGLALQSAMSNAELARWSLFAGLLHMSGCWSLARGLTMRRGQGLRLWPGLLIGAATLLALFHYGWVDDRIGQRALWLSAGVAAMLMLPLGSVMRGGTGGDPLERLLRIFYVVLLAYSVLRVGLVAWVIPFEEIPRLTRSGYWQVLLAGTLVFGIGFMCILVACAVRDVIRVLRKERDHDSLTGLLNRRAFTEIASARLQDRRLAPWTLLACDLDHFKQVNDAWGHAAGDQVLQTVARVLLEQVREDDLVARFGGEEFILLLGRAGPEAAVEVARRIQAELARHHFDAISGGVTASMGLAPLASAAELQQALVEADGQLYEAKRAGRNCIRVLSPATASPAVEMHGA</sequence>
<protein>
    <recommendedName>
        <fullName evidence="1">diguanylate cyclase</fullName>
        <ecNumber evidence="1">2.7.7.65</ecNumber>
    </recommendedName>
</protein>
<dbReference type="InterPro" id="IPR000160">
    <property type="entry name" value="GGDEF_dom"/>
</dbReference>
<dbReference type="AlphaFoldDB" id="A0A4R6E604"/>
<feature type="transmembrane region" description="Helical" evidence="3">
    <location>
        <begin position="121"/>
        <end position="139"/>
    </location>
</feature>
<evidence type="ECO:0000256" key="1">
    <source>
        <dbReference type="ARBA" id="ARBA00012528"/>
    </source>
</evidence>